<dbReference type="Pfam" id="PF13399">
    <property type="entry name" value="LytR_C"/>
    <property type="match status" value="1"/>
</dbReference>
<gene>
    <name evidence="4" type="ORF">GCM10007298_02100</name>
</gene>
<proteinExistence type="predicted"/>
<feature type="transmembrane region" description="Helical" evidence="2">
    <location>
        <begin position="12"/>
        <end position="31"/>
    </location>
</feature>
<keyword evidence="2" id="KW-0812">Transmembrane</keyword>
<keyword evidence="5" id="KW-1185">Reference proteome</keyword>
<feature type="domain" description="LytR/CpsA/Psr regulator C-terminal" evidence="3">
    <location>
        <begin position="93"/>
        <end position="174"/>
    </location>
</feature>
<accession>A0ABQ1U4H0</accession>
<evidence type="ECO:0000256" key="2">
    <source>
        <dbReference type="SAM" id="Phobius"/>
    </source>
</evidence>
<evidence type="ECO:0000313" key="4">
    <source>
        <dbReference type="EMBL" id="GGF09738.1"/>
    </source>
</evidence>
<evidence type="ECO:0000259" key="3">
    <source>
        <dbReference type="Pfam" id="PF13399"/>
    </source>
</evidence>
<dbReference type="EMBL" id="BMCS01000001">
    <property type="protein sequence ID" value="GGF09738.1"/>
    <property type="molecule type" value="Genomic_DNA"/>
</dbReference>
<name>A0ABQ1U4H0_9NOCA</name>
<organism evidence="4 5">
    <name type="scientific">Williamsia phyllosphaerae</name>
    <dbReference type="NCBI Taxonomy" id="885042"/>
    <lineage>
        <taxon>Bacteria</taxon>
        <taxon>Bacillati</taxon>
        <taxon>Actinomycetota</taxon>
        <taxon>Actinomycetes</taxon>
        <taxon>Mycobacteriales</taxon>
        <taxon>Nocardiaceae</taxon>
        <taxon>Williamsia</taxon>
    </lineage>
</organism>
<keyword evidence="2" id="KW-0472">Membrane</keyword>
<keyword evidence="2" id="KW-1133">Transmembrane helix</keyword>
<reference evidence="5" key="1">
    <citation type="journal article" date="2019" name="Int. J. Syst. Evol. Microbiol.">
        <title>The Global Catalogue of Microorganisms (GCM) 10K type strain sequencing project: providing services to taxonomists for standard genome sequencing and annotation.</title>
        <authorList>
            <consortium name="The Broad Institute Genomics Platform"/>
            <consortium name="The Broad Institute Genome Sequencing Center for Infectious Disease"/>
            <person name="Wu L."/>
            <person name="Ma J."/>
        </authorList>
    </citation>
    <scope>NUCLEOTIDE SEQUENCE [LARGE SCALE GENOMIC DNA]</scope>
    <source>
        <strain evidence="5">CCM 7855</strain>
    </source>
</reference>
<dbReference type="RefSeq" id="WP_188490271.1">
    <property type="nucleotide sequence ID" value="NZ_BMCS01000001.1"/>
</dbReference>
<dbReference type="Proteomes" id="UP000632454">
    <property type="component" value="Unassembled WGS sequence"/>
</dbReference>
<feature type="region of interest" description="Disordered" evidence="1">
    <location>
        <begin position="60"/>
        <end position="83"/>
    </location>
</feature>
<comment type="caution">
    <text evidence="4">The sequence shown here is derived from an EMBL/GenBank/DDBJ whole genome shotgun (WGS) entry which is preliminary data.</text>
</comment>
<dbReference type="Gene3D" id="3.30.70.2390">
    <property type="match status" value="1"/>
</dbReference>
<sequence>MTPDREPNRLPFRAGAMLLLAIAVVCIGLGWHSAVTTESSPEADLRAAAASSSASAAAPSTSAAASTSASSSGSTSSSADPSSSSTAGPLACVYNAGSISGLAVEVTASLKSKGWRVAAPGNLQSASITENTVFYPSALESEADRLVSDLGNDATADQKPSSFTQCRGGLAVVVITR</sequence>
<evidence type="ECO:0000313" key="5">
    <source>
        <dbReference type="Proteomes" id="UP000632454"/>
    </source>
</evidence>
<protein>
    <recommendedName>
        <fullName evidence="3">LytR/CpsA/Psr regulator C-terminal domain-containing protein</fullName>
    </recommendedName>
</protein>
<evidence type="ECO:0000256" key="1">
    <source>
        <dbReference type="SAM" id="MobiDB-lite"/>
    </source>
</evidence>
<dbReference type="InterPro" id="IPR027381">
    <property type="entry name" value="LytR/CpsA/Psr_C"/>
</dbReference>